<dbReference type="PANTHER" id="PTHR46566:SF1">
    <property type="entry name" value="1-PHOSPHOFRUCTOKINASE"/>
    <property type="match status" value="1"/>
</dbReference>
<dbReference type="InterPro" id="IPR029056">
    <property type="entry name" value="Ribokinase-like"/>
</dbReference>
<dbReference type="RefSeq" id="WP_406789519.1">
    <property type="nucleotide sequence ID" value="NZ_JBJIAA010000021.1"/>
</dbReference>
<dbReference type="PROSITE" id="PS00584">
    <property type="entry name" value="PFKB_KINASES_2"/>
    <property type="match status" value="1"/>
</dbReference>
<keyword evidence="3 7" id="KW-0547">Nucleotide-binding</keyword>
<feature type="domain" description="Carbohydrate kinase PfkB" evidence="9">
    <location>
        <begin position="7"/>
        <end position="292"/>
    </location>
</feature>
<evidence type="ECO:0000256" key="7">
    <source>
        <dbReference type="PIRNR" id="PIRNR000535"/>
    </source>
</evidence>
<evidence type="ECO:0000256" key="2">
    <source>
        <dbReference type="ARBA" id="ARBA00022679"/>
    </source>
</evidence>
<comment type="pathway">
    <text evidence="7">Carbohydrate metabolism; D-tagatose 6-phosphate degradation; D-glyceraldehyde 3-phosphate and glycerone phosphate from D-tagatose 6-phosphate: step 1/2.</text>
</comment>
<evidence type="ECO:0000256" key="4">
    <source>
        <dbReference type="ARBA" id="ARBA00022777"/>
    </source>
</evidence>
<comment type="similarity">
    <text evidence="1">Belongs to the carbohydrate kinase pfkB family.</text>
</comment>
<keyword evidence="4 8" id="KW-0418">Kinase</keyword>
<dbReference type="PIRSF" id="PIRSF000535">
    <property type="entry name" value="1PFK/6PFK/LacC"/>
    <property type="match status" value="1"/>
</dbReference>
<dbReference type="NCBIfam" id="TIGR03828">
    <property type="entry name" value="pfkB"/>
    <property type="match status" value="1"/>
</dbReference>
<dbReference type="CDD" id="cd01164">
    <property type="entry name" value="FruK_PfkB_like"/>
    <property type="match status" value="1"/>
</dbReference>
<sequence>MVITVTLNPAMDKTITVQDFELGKVNRVSKVRYDIGGKGINVSKVLKRFEIPSACTGFIGGGWKDTFEKELRNMGIDNYFVEVKEDTRTNIKVVDDKNKIYTDINEPGPRITEKELNDFTNKFKDICNENDVVVLSGGVCPNIPKNIYGTLTKIAKERGAFVILDAEGELLSEGIKEKPDIIKPNKHEFELLLNKKLDSEDDIVYEAKKLINNGLKKVLISLGEKGAILVSNEMVLYGEGLKVPVKSTVGAGDSMVAALIYSMINNFDNEETIKFAVATGAASVSLEGTQACDLNQVKSLIEKVNINVRR</sequence>
<dbReference type="Proteomes" id="UP001623592">
    <property type="component" value="Unassembled WGS sequence"/>
</dbReference>
<reference evidence="10 11" key="1">
    <citation type="submission" date="2024-11" db="EMBL/GenBank/DDBJ databases">
        <authorList>
            <person name="Heng Y.C."/>
            <person name="Lim A.C.H."/>
            <person name="Lee J.K.Y."/>
            <person name="Kittelmann S."/>
        </authorList>
    </citation>
    <scope>NUCLEOTIDE SEQUENCE [LARGE SCALE GENOMIC DNA]</scope>
    <source>
        <strain evidence="10 11">WILCCON 0114</strain>
    </source>
</reference>
<evidence type="ECO:0000313" key="10">
    <source>
        <dbReference type="EMBL" id="MFL0252862.1"/>
    </source>
</evidence>
<keyword evidence="5 7" id="KW-0067">ATP-binding</keyword>
<dbReference type="GO" id="GO:0008662">
    <property type="term" value="F:1-phosphofructokinase activity"/>
    <property type="evidence" value="ECO:0007669"/>
    <property type="project" value="UniProtKB-EC"/>
</dbReference>
<gene>
    <name evidence="10" type="primary">pfkB</name>
    <name evidence="10" type="ORF">ACJDT4_20855</name>
</gene>
<keyword evidence="7" id="KW-0423">Lactose metabolism</keyword>
<dbReference type="InterPro" id="IPR022463">
    <property type="entry name" value="1-PFruKinase"/>
</dbReference>
<dbReference type="EC" id="2.7.1.144" evidence="7"/>
<dbReference type="InterPro" id="IPR002173">
    <property type="entry name" value="Carboh/pur_kinase_PfkB_CS"/>
</dbReference>
<dbReference type="PANTHER" id="PTHR46566">
    <property type="entry name" value="1-PHOSPHOFRUCTOKINASE-RELATED"/>
    <property type="match status" value="1"/>
</dbReference>
<comment type="caution">
    <text evidence="10">The sequence shown here is derived from an EMBL/GenBank/DDBJ whole genome shotgun (WGS) entry which is preliminary data.</text>
</comment>
<evidence type="ECO:0000256" key="5">
    <source>
        <dbReference type="ARBA" id="ARBA00022840"/>
    </source>
</evidence>
<dbReference type="Pfam" id="PF00294">
    <property type="entry name" value="PfkB"/>
    <property type="match status" value="1"/>
</dbReference>
<protein>
    <recommendedName>
        <fullName evidence="7">Tagatose-6-phosphate kinase</fullName>
        <ecNumber evidence="7">2.7.1.144</ecNumber>
    </recommendedName>
</protein>
<dbReference type="Gene3D" id="3.40.1190.20">
    <property type="match status" value="1"/>
</dbReference>
<evidence type="ECO:0000256" key="8">
    <source>
        <dbReference type="RuleBase" id="RU369061"/>
    </source>
</evidence>
<dbReference type="InterPro" id="IPR011611">
    <property type="entry name" value="PfkB_dom"/>
</dbReference>
<keyword evidence="2 7" id="KW-0808">Transferase</keyword>
<organism evidence="10 11">
    <name type="scientific">Clostridium neuense</name>
    <dbReference type="NCBI Taxonomy" id="1728934"/>
    <lineage>
        <taxon>Bacteria</taxon>
        <taxon>Bacillati</taxon>
        <taxon>Bacillota</taxon>
        <taxon>Clostridia</taxon>
        <taxon>Eubacteriales</taxon>
        <taxon>Clostridiaceae</taxon>
        <taxon>Clostridium</taxon>
    </lineage>
</organism>
<proteinExistence type="inferred from homology"/>
<comment type="similarity">
    <text evidence="7">Belongs to the carbohydrate kinase PfkB family. LacC subfamily.</text>
</comment>
<comment type="catalytic activity">
    <reaction evidence="7">
        <text>D-tagatofuranose 6-phosphate + ATP = D-tagatofuranose 1,6-bisphosphate + ADP + H(+)</text>
        <dbReference type="Rhea" id="RHEA:12420"/>
        <dbReference type="ChEBI" id="CHEBI:15378"/>
        <dbReference type="ChEBI" id="CHEBI:30616"/>
        <dbReference type="ChEBI" id="CHEBI:58694"/>
        <dbReference type="ChEBI" id="CHEBI:58695"/>
        <dbReference type="ChEBI" id="CHEBI:456216"/>
        <dbReference type="EC" id="2.7.1.144"/>
    </reaction>
</comment>
<dbReference type="EMBL" id="JBJIAA010000021">
    <property type="protein sequence ID" value="MFL0252862.1"/>
    <property type="molecule type" value="Genomic_DNA"/>
</dbReference>
<comment type="function">
    <text evidence="8">Catalyzes the ATP-dependent phosphorylation of fructose-l-phosphate to fructose-l,6-bisphosphate.</text>
</comment>
<evidence type="ECO:0000256" key="3">
    <source>
        <dbReference type="ARBA" id="ARBA00022741"/>
    </source>
</evidence>
<dbReference type="NCBIfam" id="TIGR03168">
    <property type="entry name" value="1-PFK"/>
    <property type="match status" value="1"/>
</dbReference>
<dbReference type="SUPFAM" id="SSF53613">
    <property type="entry name" value="Ribokinase-like"/>
    <property type="match status" value="1"/>
</dbReference>
<dbReference type="InterPro" id="IPR017583">
    <property type="entry name" value="Tagatose/fructose_Pkinase"/>
</dbReference>
<evidence type="ECO:0000256" key="6">
    <source>
        <dbReference type="ARBA" id="ARBA00047745"/>
    </source>
</evidence>
<evidence type="ECO:0000313" key="11">
    <source>
        <dbReference type="Proteomes" id="UP001623592"/>
    </source>
</evidence>
<keyword evidence="11" id="KW-1185">Reference proteome</keyword>
<name>A0ABW8TLX7_9CLOT</name>
<comment type="catalytic activity">
    <reaction evidence="6 8">
        <text>beta-D-fructose 1-phosphate + ATP = beta-D-fructose 1,6-bisphosphate + ADP + H(+)</text>
        <dbReference type="Rhea" id="RHEA:14213"/>
        <dbReference type="ChEBI" id="CHEBI:15378"/>
        <dbReference type="ChEBI" id="CHEBI:30616"/>
        <dbReference type="ChEBI" id="CHEBI:32966"/>
        <dbReference type="ChEBI" id="CHEBI:138881"/>
        <dbReference type="ChEBI" id="CHEBI:456216"/>
        <dbReference type="EC" id="2.7.1.56"/>
    </reaction>
</comment>
<evidence type="ECO:0000259" key="9">
    <source>
        <dbReference type="Pfam" id="PF00294"/>
    </source>
</evidence>
<evidence type="ECO:0000256" key="1">
    <source>
        <dbReference type="ARBA" id="ARBA00005380"/>
    </source>
</evidence>
<accession>A0ABW8TLX7</accession>